<sequence length="208" mass="23830">MNDKFLNTYRIPSARLSHWDYGSNAMYFVTICTKHRECYFGDVAPPPLANPGHTNTQKMQLSEIGLLAQKYWLEIPIHFPFVILDEFVVMPDHVHGIMVIDKTDTNADDDTMNGALEVETPKSVETPKLGVSTADPPSRTAHASQKWNPGILGVIINQYKRMVTIRARKIHADFGWQSRFHDHIIRNDASLQQIRKYIQDNPTEWKGE</sequence>
<dbReference type="Proteomes" id="UP000240621">
    <property type="component" value="Unassembled WGS sequence"/>
</dbReference>
<dbReference type="SUPFAM" id="SSF143422">
    <property type="entry name" value="Transposase IS200-like"/>
    <property type="match status" value="1"/>
</dbReference>
<dbReference type="InterPro" id="IPR052715">
    <property type="entry name" value="RAYT_transposase"/>
</dbReference>
<proteinExistence type="predicted"/>
<dbReference type="GO" id="GO:0006313">
    <property type="term" value="P:DNA transposition"/>
    <property type="evidence" value="ECO:0007669"/>
    <property type="project" value="InterPro"/>
</dbReference>
<gene>
    <name evidence="2" type="ORF">CLV93_1226</name>
</gene>
<dbReference type="EMBL" id="PYGC01000022">
    <property type="protein sequence ID" value="PSK80170.1"/>
    <property type="molecule type" value="Genomic_DNA"/>
</dbReference>
<dbReference type="Gene3D" id="3.30.70.1290">
    <property type="entry name" value="Transposase IS200-like"/>
    <property type="match status" value="1"/>
</dbReference>
<evidence type="ECO:0000259" key="1">
    <source>
        <dbReference type="SMART" id="SM01321"/>
    </source>
</evidence>
<dbReference type="PANTHER" id="PTHR36966">
    <property type="entry name" value="REP-ASSOCIATED TYROSINE TRANSPOSASE"/>
    <property type="match status" value="1"/>
</dbReference>
<dbReference type="OrthoDB" id="9794403at2"/>
<evidence type="ECO:0000313" key="2">
    <source>
        <dbReference type="EMBL" id="PSK80170.1"/>
    </source>
</evidence>
<name>A0A2P8C5C2_9BACT</name>
<dbReference type="InterPro" id="IPR036515">
    <property type="entry name" value="Transposase_17_sf"/>
</dbReference>
<evidence type="ECO:0000313" key="3">
    <source>
        <dbReference type="Proteomes" id="UP000240621"/>
    </source>
</evidence>
<dbReference type="AlphaFoldDB" id="A0A2P8C5C2"/>
<dbReference type="SMART" id="SM01321">
    <property type="entry name" value="Y1_Tnp"/>
    <property type="match status" value="1"/>
</dbReference>
<dbReference type="GO" id="GO:0043565">
    <property type="term" value="F:sequence-specific DNA binding"/>
    <property type="evidence" value="ECO:0007669"/>
    <property type="project" value="TreeGrafter"/>
</dbReference>
<dbReference type="PANTHER" id="PTHR36966:SF1">
    <property type="entry name" value="REP-ASSOCIATED TYROSINE TRANSPOSASE"/>
    <property type="match status" value="1"/>
</dbReference>
<dbReference type="InterPro" id="IPR002686">
    <property type="entry name" value="Transposase_17"/>
</dbReference>
<reference evidence="2 3" key="1">
    <citation type="submission" date="2018-03" db="EMBL/GenBank/DDBJ databases">
        <title>Genomic Encyclopedia of Archaeal and Bacterial Type Strains, Phase II (KMG-II): from individual species to whole genera.</title>
        <authorList>
            <person name="Goeker M."/>
        </authorList>
    </citation>
    <scope>NUCLEOTIDE SEQUENCE [LARGE SCALE GENOMIC DNA]</scope>
    <source>
        <strain evidence="2 3">DSM 27267</strain>
    </source>
</reference>
<comment type="caution">
    <text evidence="2">The sequence shown here is derived from an EMBL/GenBank/DDBJ whole genome shotgun (WGS) entry which is preliminary data.</text>
</comment>
<feature type="domain" description="Transposase IS200-like" evidence="1">
    <location>
        <begin position="22"/>
        <end position="201"/>
    </location>
</feature>
<dbReference type="RefSeq" id="WP_106543978.1">
    <property type="nucleotide sequence ID" value="NZ_BLAU01000001.1"/>
</dbReference>
<dbReference type="GO" id="GO:0004803">
    <property type="term" value="F:transposase activity"/>
    <property type="evidence" value="ECO:0007669"/>
    <property type="project" value="InterPro"/>
</dbReference>
<protein>
    <submittedName>
        <fullName evidence="2">REP element-mobilizing transposase RayT</fullName>
    </submittedName>
</protein>
<organism evidence="2 3">
    <name type="scientific">Prolixibacter denitrificans</name>
    <dbReference type="NCBI Taxonomy" id="1541063"/>
    <lineage>
        <taxon>Bacteria</taxon>
        <taxon>Pseudomonadati</taxon>
        <taxon>Bacteroidota</taxon>
        <taxon>Bacteroidia</taxon>
        <taxon>Marinilabiliales</taxon>
        <taxon>Prolixibacteraceae</taxon>
        <taxon>Prolixibacter</taxon>
    </lineage>
</organism>
<accession>A0A2P8C5C2</accession>